<sequence>MSVYGLYQPYKVNRPLNRSEKHHRLHQGRPAKVRYFNNEQSVIRINSTYLETVDKFHKEGGTDTQFFALLFFMLVSIYIYFLYHSFFLPTKGIKGTIIDIVILSVVTSPFYFFSGYFLLKQWFKWTHYPIRFNRKNKMVYVFRTNGSVLTVPWQDIYFTQDKEPVILNDWSIRGHILDSDGETVLETFSLGVCTDKSTTLEYWEFIRCYMEEDVVPELAELIMFCPPAEDRKEGFIFCLQNLLYMGSRLEWIFLPVMLPFYLVSAFSRYITSVTGKIPRWPREVLDACRPDPADPVSISAANNPEKMWRLVFANESHDAWQEKYDRMDAATNKIHAVLAKRYGHHI</sequence>
<evidence type="ECO:0000259" key="2">
    <source>
        <dbReference type="Pfam" id="PF20455"/>
    </source>
</evidence>
<evidence type="ECO:0000313" key="4">
    <source>
        <dbReference type="Proteomes" id="UP000078225"/>
    </source>
</evidence>
<keyword evidence="1" id="KW-1133">Transmembrane helix</keyword>
<protein>
    <recommendedName>
        <fullName evidence="2">DUF6708 domain-containing protein</fullName>
    </recommendedName>
</protein>
<feature type="transmembrane region" description="Helical" evidence="1">
    <location>
        <begin position="251"/>
        <end position="270"/>
    </location>
</feature>
<dbReference type="STRING" id="1691903.A9B99_20700"/>
<keyword evidence="1" id="KW-0472">Membrane</keyword>
<evidence type="ECO:0000256" key="1">
    <source>
        <dbReference type="SAM" id="Phobius"/>
    </source>
</evidence>
<dbReference type="EMBL" id="LYRP01000006">
    <property type="protein sequence ID" value="OAT77629.1"/>
    <property type="molecule type" value="Genomic_DNA"/>
</dbReference>
<feature type="transmembrane region" description="Helical" evidence="1">
    <location>
        <begin position="100"/>
        <end position="119"/>
    </location>
</feature>
<dbReference type="RefSeq" id="WP_064596618.1">
    <property type="nucleotide sequence ID" value="NZ_LYRP01000006.1"/>
</dbReference>
<organism evidence="3 4">
    <name type="scientific">Mangrovibacter phragmitis</name>
    <dbReference type="NCBI Taxonomy" id="1691903"/>
    <lineage>
        <taxon>Bacteria</taxon>
        <taxon>Pseudomonadati</taxon>
        <taxon>Pseudomonadota</taxon>
        <taxon>Gammaproteobacteria</taxon>
        <taxon>Enterobacterales</taxon>
        <taxon>Enterobacteriaceae</taxon>
        <taxon>Mangrovibacter</taxon>
    </lineage>
</organism>
<comment type="caution">
    <text evidence="3">The sequence shown here is derived from an EMBL/GenBank/DDBJ whole genome shotgun (WGS) entry which is preliminary data.</text>
</comment>
<proteinExistence type="predicted"/>
<accession>A0A1B7L5E9</accession>
<gene>
    <name evidence="3" type="ORF">A9B99_20700</name>
</gene>
<dbReference type="OrthoDB" id="6050524at2"/>
<reference evidence="4" key="1">
    <citation type="submission" date="2016-05" db="EMBL/GenBank/DDBJ databases">
        <authorList>
            <person name="Behera P."/>
            <person name="Vaishampayan P."/>
            <person name="Singh N."/>
            <person name="Raina V."/>
            <person name="Suar M."/>
            <person name="Pattnaik A."/>
            <person name="Rastogi G."/>
        </authorList>
    </citation>
    <scope>NUCLEOTIDE SEQUENCE [LARGE SCALE GENOMIC DNA]</scope>
    <source>
        <strain evidence="4">MP23</strain>
    </source>
</reference>
<evidence type="ECO:0000313" key="3">
    <source>
        <dbReference type="EMBL" id="OAT77629.1"/>
    </source>
</evidence>
<dbReference type="AlphaFoldDB" id="A0A1B7L5E9"/>
<feature type="transmembrane region" description="Helical" evidence="1">
    <location>
        <begin position="66"/>
        <end position="88"/>
    </location>
</feature>
<keyword evidence="1" id="KW-0812">Transmembrane</keyword>
<dbReference type="Proteomes" id="UP000078225">
    <property type="component" value="Unassembled WGS sequence"/>
</dbReference>
<dbReference type="InterPro" id="IPR046554">
    <property type="entry name" value="DUF6708"/>
</dbReference>
<keyword evidence="4" id="KW-1185">Reference proteome</keyword>
<dbReference type="Pfam" id="PF20455">
    <property type="entry name" value="DUF6708"/>
    <property type="match status" value="1"/>
</dbReference>
<name>A0A1B7L5E9_9ENTR</name>
<feature type="domain" description="DUF6708" evidence="2">
    <location>
        <begin position="112"/>
        <end position="290"/>
    </location>
</feature>